<reference evidence="11 12" key="1">
    <citation type="submission" date="2015-11" db="EMBL/GenBank/DDBJ databases">
        <authorList>
            <person name="Zhang Y."/>
            <person name="Guo Z."/>
        </authorList>
    </citation>
    <scope>NUCLEOTIDE SEQUENCE [LARGE SCALE GENOMIC DNA]</scope>
    <source>
        <strain evidence="11 12">KCTC 12086</strain>
    </source>
</reference>
<dbReference type="PIRSF" id="PIRSF005413">
    <property type="entry name" value="COX11"/>
    <property type="match status" value="1"/>
</dbReference>
<dbReference type="Proteomes" id="UP000061457">
    <property type="component" value="Chromosome I"/>
</dbReference>
<keyword evidence="9 10" id="KW-0472">Membrane</keyword>
<keyword evidence="7 10" id="KW-1133">Transmembrane helix</keyword>
<dbReference type="Gene3D" id="2.60.370.10">
    <property type="entry name" value="Ctag/Cox11"/>
    <property type="match status" value="1"/>
</dbReference>
<evidence type="ECO:0000256" key="8">
    <source>
        <dbReference type="ARBA" id="ARBA00023008"/>
    </source>
</evidence>
<evidence type="ECO:0000313" key="12">
    <source>
        <dbReference type="Proteomes" id="UP000061457"/>
    </source>
</evidence>
<dbReference type="OrthoDB" id="9804841at2"/>
<evidence type="ECO:0000256" key="4">
    <source>
        <dbReference type="ARBA" id="ARBA00015384"/>
    </source>
</evidence>
<evidence type="ECO:0000313" key="11">
    <source>
        <dbReference type="EMBL" id="ALO43533.1"/>
    </source>
</evidence>
<keyword evidence="12" id="KW-1185">Reference proteome</keyword>
<keyword evidence="6" id="KW-0735">Signal-anchor</keyword>
<dbReference type="PANTHER" id="PTHR21320:SF3">
    <property type="entry name" value="CYTOCHROME C OXIDASE ASSEMBLY PROTEIN COX11, MITOCHONDRIAL-RELATED"/>
    <property type="match status" value="1"/>
</dbReference>
<dbReference type="GO" id="GO:0005886">
    <property type="term" value="C:plasma membrane"/>
    <property type="evidence" value="ECO:0007669"/>
    <property type="project" value="UniProtKB-SubCell"/>
</dbReference>
<organism evidence="11 12">
    <name type="scientific">Pseudoalteromonas phenolica</name>
    <dbReference type="NCBI Taxonomy" id="161398"/>
    <lineage>
        <taxon>Bacteria</taxon>
        <taxon>Pseudomonadati</taxon>
        <taxon>Pseudomonadota</taxon>
        <taxon>Gammaproteobacteria</taxon>
        <taxon>Alteromonadales</taxon>
        <taxon>Pseudoalteromonadaceae</taxon>
        <taxon>Pseudoalteromonas</taxon>
    </lineage>
</organism>
<dbReference type="Pfam" id="PF04442">
    <property type="entry name" value="CtaG_Cox11"/>
    <property type="match status" value="1"/>
</dbReference>
<dbReference type="GO" id="GO:0005507">
    <property type="term" value="F:copper ion binding"/>
    <property type="evidence" value="ECO:0007669"/>
    <property type="project" value="InterPro"/>
</dbReference>
<name>A0A0S2K5K7_9GAMM</name>
<dbReference type="RefSeq" id="WP_058031188.1">
    <property type="nucleotide sequence ID" value="NZ_CP013187.1"/>
</dbReference>
<proteinExistence type="inferred from homology"/>
<keyword evidence="8" id="KW-0186">Copper</keyword>
<gene>
    <name evidence="11" type="ORF">PP2015_3052</name>
</gene>
<dbReference type="EMBL" id="CP013187">
    <property type="protein sequence ID" value="ALO43533.1"/>
    <property type="molecule type" value="Genomic_DNA"/>
</dbReference>
<dbReference type="NCBIfam" id="NF003465">
    <property type="entry name" value="PRK05089.1"/>
    <property type="match status" value="1"/>
</dbReference>
<evidence type="ECO:0000256" key="9">
    <source>
        <dbReference type="ARBA" id="ARBA00023136"/>
    </source>
</evidence>
<comment type="subcellular location">
    <subcellularLocation>
        <location evidence="2">Cell inner membrane</location>
        <topology evidence="2">Single-pass type II membrane protein</topology>
        <orientation evidence="2">Periplasmic side</orientation>
    </subcellularLocation>
</comment>
<dbReference type="STRING" id="161398.PP2015_3052"/>
<evidence type="ECO:0000256" key="10">
    <source>
        <dbReference type="SAM" id="Phobius"/>
    </source>
</evidence>
<dbReference type="KEGG" id="pphe:PP2015_3052"/>
<evidence type="ECO:0000256" key="5">
    <source>
        <dbReference type="ARBA" id="ARBA00022692"/>
    </source>
</evidence>
<dbReference type="InterPro" id="IPR007533">
    <property type="entry name" value="Cyt_c_oxidase_assmbl_CtaG"/>
</dbReference>
<dbReference type="InterPro" id="IPR023471">
    <property type="entry name" value="CtaG/Cox11_dom_sf"/>
</dbReference>
<evidence type="ECO:0000256" key="2">
    <source>
        <dbReference type="ARBA" id="ARBA00004382"/>
    </source>
</evidence>
<dbReference type="PATRIC" id="fig|161398.10.peg.3110"/>
<protein>
    <recommendedName>
        <fullName evidence="4">Cytochrome c oxidase assembly protein CtaG</fullName>
    </recommendedName>
</protein>
<evidence type="ECO:0000256" key="1">
    <source>
        <dbReference type="ARBA" id="ARBA00004007"/>
    </source>
</evidence>
<dbReference type="AlphaFoldDB" id="A0A0S2K5K7"/>
<feature type="transmembrane region" description="Helical" evidence="10">
    <location>
        <begin position="9"/>
        <end position="27"/>
    </location>
</feature>
<evidence type="ECO:0000256" key="6">
    <source>
        <dbReference type="ARBA" id="ARBA00022968"/>
    </source>
</evidence>
<comment type="function">
    <text evidence="1">Exerts its effect at some terminal stage of cytochrome c oxidase synthesis, probably by being involved in the insertion of the copper B into subunit I.</text>
</comment>
<sequence length="183" mass="20202">MHAALVKKLIIAVVGMFAFAFALVPLYDVFCEVTGLNGKPDMEAAQASNLVDESRMVDVSFITQTKQGVPFSVKAKQFSVAVKPGEMSELVFVAKNLSEYQRVMQAVPSVSPGKAAKYLHKVACFCFDRQPFEPNQEVEFKLVFYVDTELPQDVQELTLSYAIFDISDVALARDDATTEPYAG</sequence>
<evidence type="ECO:0000256" key="7">
    <source>
        <dbReference type="ARBA" id="ARBA00022989"/>
    </source>
</evidence>
<accession>A0A0S2K5K7</accession>
<comment type="similarity">
    <text evidence="3">Belongs to the COX11/CtaG family.</text>
</comment>
<dbReference type="SUPFAM" id="SSF110111">
    <property type="entry name" value="Ctag/Cox11"/>
    <property type="match status" value="1"/>
</dbReference>
<dbReference type="PANTHER" id="PTHR21320">
    <property type="entry name" value="CYTOCHROME C OXIDASE ASSEMBLY PROTEIN COX11-RELATED"/>
    <property type="match status" value="1"/>
</dbReference>
<keyword evidence="5 10" id="KW-0812">Transmembrane</keyword>
<evidence type="ECO:0000256" key="3">
    <source>
        <dbReference type="ARBA" id="ARBA00009620"/>
    </source>
</evidence>